<dbReference type="Gene3D" id="3.30.1340.30">
    <property type="match status" value="1"/>
</dbReference>
<dbReference type="Pfam" id="PF04972">
    <property type="entry name" value="BON"/>
    <property type="match status" value="1"/>
</dbReference>
<dbReference type="EMBL" id="SLWM01000055">
    <property type="protein sequence ID" value="TCO07578.1"/>
    <property type="molecule type" value="Genomic_DNA"/>
</dbReference>
<sequence>RLLENVRREALERALWDDPFGVEIKVKDGVVTLTGQLDRRSLIAPAKQHVREIDGVVDVVDRLTYAFDDTVTAPGPWR</sequence>
<dbReference type="InterPro" id="IPR007055">
    <property type="entry name" value="BON_dom"/>
</dbReference>
<name>A0ABY2B5T2_9ACTN</name>
<accession>A0ABY2B5T2</accession>
<proteinExistence type="predicted"/>
<gene>
    <name evidence="2" type="ORF">EV644_15515</name>
</gene>
<comment type="caution">
    <text evidence="2">The sequence shown here is derived from an EMBL/GenBank/DDBJ whole genome shotgun (WGS) entry which is preliminary data.</text>
</comment>
<evidence type="ECO:0000259" key="1">
    <source>
        <dbReference type="PROSITE" id="PS50914"/>
    </source>
</evidence>
<keyword evidence="3" id="KW-1185">Reference proteome</keyword>
<dbReference type="PROSITE" id="PS50914">
    <property type="entry name" value="BON"/>
    <property type="match status" value="1"/>
</dbReference>
<evidence type="ECO:0000313" key="3">
    <source>
        <dbReference type="Proteomes" id="UP000295818"/>
    </source>
</evidence>
<dbReference type="Proteomes" id="UP000295818">
    <property type="component" value="Unassembled WGS sequence"/>
</dbReference>
<feature type="non-terminal residue" evidence="2">
    <location>
        <position position="1"/>
    </location>
</feature>
<dbReference type="RefSeq" id="WP_132197754.1">
    <property type="nucleotide sequence ID" value="NZ_SLWM01000055.1"/>
</dbReference>
<reference evidence="2 3" key="1">
    <citation type="journal article" date="2015" name="Stand. Genomic Sci.">
        <title>Genomic Encyclopedia of Bacterial and Archaeal Type Strains, Phase III: the genomes of soil and plant-associated and newly described type strains.</title>
        <authorList>
            <person name="Whitman W.B."/>
            <person name="Woyke T."/>
            <person name="Klenk H.P."/>
            <person name="Zhou Y."/>
            <person name="Lilburn T.G."/>
            <person name="Beck B.J."/>
            <person name="De Vos P."/>
            <person name="Vandamme P."/>
            <person name="Eisen J.A."/>
            <person name="Garrity G."/>
            <person name="Hugenholtz P."/>
            <person name="Kyrpides N.C."/>
        </authorList>
    </citation>
    <scope>NUCLEOTIDE SEQUENCE [LARGE SCALE GENOMIC DNA]</scope>
    <source>
        <strain evidence="2 3">VKM Ac-2538</strain>
    </source>
</reference>
<organism evidence="2 3">
    <name type="scientific">Kribbella orskensis</name>
    <dbReference type="NCBI Taxonomy" id="2512216"/>
    <lineage>
        <taxon>Bacteria</taxon>
        <taxon>Bacillati</taxon>
        <taxon>Actinomycetota</taxon>
        <taxon>Actinomycetes</taxon>
        <taxon>Propionibacteriales</taxon>
        <taxon>Kribbellaceae</taxon>
        <taxon>Kribbella</taxon>
    </lineage>
</organism>
<feature type="domain" description="BON" evidence="1">
    <location>
        <begin position="1"/>
        <end position="67"/>
    </location>
</feature>
<protein>
    <submittedName>
        <fullName evidence="2">BON domain-containing protein</fullName>
    </submittedName>
</protein>
<evidence type="ECO:0000313" key="2">
    <source>
        <dbReference type="EMBL" id="TCO07578.1"/>
    </source>
</evidence>